<protein>
    <recommendedName>
        <fullName evidence="3">Helix-turn-helix domain-containing protein</fullName>
    </recommendedName>
</protein>
<dbReference type="Proteomes" id="UP001239397">
    <property type="component" value="Chromosome"/>
</dbReference>
<dbReference type="EMBL" id="CP127295">
    <property type="protein sequence ID" value="WIY05440.1"/>
    <property type="molecule type" value="Genomic_DNA"/>
</dbReference>
<evidence type="ECO:0000313" key="2">
    <source>
        <dbReference type="Proteomes" id="UP001239397"/>
    </source>
</evidence>
<dbReference type="KEGG" id="amog:QRX60_16915"/>
<proteinExistence type="predicted"/>
<gene>
    <name evidence="1" type="ORF">QRX60_16915</name>
</gene>
<organism evidence="1 2">
    <name type="scientific">Amycolatopsis mongoliensis</name>
    <dbReference type="NCBI Taxonomy" id="715475"/>
    <lineage>
        <taxon>Bacteria</taxon>
        <taxon>Bacillati</taxon>
        <taxon>Actinomycetota</taxon>
        <taxon>Actinomycetes</taxon>
        <taxon>Pseudonocardiales</taxon>
        <taxon>Pseudonocardiaceae</taxon>
        <taxon>Amycolatopsis</taxon>
    </lineage>
</organism>
<reference evidence="1 2" key="1">
    <citation type="submission" date="2023-06" db="EMBL/GenBank/DDBJ databases">
        <authorList>
            <person name="Oyuntsetseg B."/>
            <person name="Kim S.B."/>
        </authorList>
    </citation>
    <scope>NUCLEOTIDE SEQUENCE [LARGE SCALE GENOMIC DNA]</scope>
    <source>
        <strain evidence="1 2">4-36</strain>
    </source>
</reference>
<name>A0A9Y2JWW2_9PSEU</name>
<accession>A0A9Y2JWW2</accession>
<keyword evidence="2" id="KW-1185">Reference proteome</keyword>
<evidence type="ECO:0008006" key="3">
    <source>
        <dbReference type="Google" id="ProtNLM"/>
    </source>
</evidence>
<sequence length="70" mass="7882">MDQSPPGRRIFSPKMAAQSVGCHEKTILRALRLGELIGYQRAANCSWRIFEGDLLAWVRGERPVKARKSA</sequence>
<dbReference type="AlphaFoldDB" id="A0A9Y2JWW2"/>
<dbReference type="RefSeq" id="WP_286001728.1">
    <property type="nucleotide sequence ID" value="NZ_CP127295.1"/>
</dbReference>
<evidence type="ECO:0000313" key="1">
    <source>
        <dbReference type="EMBL" id="WIY05440.1"/>
    </source>
</evidence>